<gene>
    <name evidence="6" type="ORF">RF679_16060</name>
</gene>
<evidence type="ECO:0000256" key="3">
    <source>
        <dbReference type="RuleBase" id="RU000489"/>
    </source>
</evidence>
<dbReference type="Proteomes" id="UP001181355">
    <property type="component" value="Chromosome"/>
</dbReference>
<dbReference type="PROSITE" id="PS51910">
    <property type="entry name" value="GH18_2"/>
    <property type="match status" value="1"/>
</dbReference>
<dbReference type="EMBL" id="CP133720">
    <property type="protein sequence ID" value="WMW80147.1"/>
    <property type="molecule type" value="Genomic_DNA"/>
</dbReference>
<dbReference type="InterPro" id="IPR001223">
    <property type="entry name" value="Glyco_hydro18_cat"/>
</dbReference>
<evidence type="ECO:0000259" key="5">
    <source>
        <dbReference type="PROSITE" id="PS51910"/>
    </source>
</evidence>
<feature type="domain" description="GH18" evidence="5">
    <location>
        <begin position="35"/>
        <end position="341"/>
    </location>
</feature>
<accession>A0ABY9RG08</accession>
<evidence type="ECO:0000256" key="4">
    <source>
        <dbReference type="RuleBase" id="RU004453"/>
    </source>
</evidence>
<reference evidence="6" key="1">
    <citation type="submission" date="2023-09" db="EMBL/GenBank/DDBJ databases">
        <title>Undibacterium sp. 20NA77.5 isolated from freshwater.</title>
        <authorList>
            <person name="Le V."/>
            <person name="Ko S.-R."/>
            <person name="Ahn C.-Y."/>
            <person name="Oh H.-M."/>
        </authorList>
    </citation>
    <scope>NUCLEOTIDE SEQUENCE</scope>
    <source>
        <strain evidence="6">20NA77.5</strain>
    </source>
</reference>
<keyword evidence="7" id="KW-1185">Reference proteome</keyword>
<comment type="similarity">
    <text evidence="4">Belongs to the glycosyl hydrolase 18 family.</text>
</comment>
<dbReference type="Pfam" id="PF00704">
    <property type="entry name" value="Glyco_hydro_18"/>
    <property type="match status" value="1"/>
</dbReference>
<evidence type="ECO:0000256" key="1">
    <source>
        <dbReference type="ARBA" id="ARBA00022801"/>
    </source>
</evidence>
<dbReference type="InterPro" id="IPR017853">
    <property type="entry name" value="GH"/>
</dbReference>
<dbReference type="RefSeq" id="WP_309481640.1">
    <property type="nucleotide sequence ID" value="NZ_CP133720.1"/>
</dbReference>
<dbReference type="PROSITE" id="PS01095">
    <property type="entry name" value="GH18_1"/>
    <property type="match status" value="1"/>
</dbReference>
<organism evidence="6 7">
    <name type="scientific">Undibacterium cyanobacteriorum</name>
    <dbReference type="NCBI Taxonomy" id="3073561"/>
    <lineage>
        <taxon>Bacteria</taxon>
        <taxon>Pseudomonadati</taxon>
        <taxon>Pseudomonadota</taxon>
        <taxon>Betaproteobacteria</taxon>
        <taxon>Burkholderiales</taxon>
        <taxon>Oxalobacteraceae</taxon>
        <taxon>Undibacterium</taxon>
    </lineage>
</organism>
<name>A0ABY9RG08_9BURK</name>
<protein>
    <submittedName>
        <fullName evidence="6">Glycosyl hydrolase family 18 protein</fullName>
    </submittedName>
</protein>
<evidence type="ECO:0000256" key="2">
    <source>
        <dbReference type="ARBA" id="ARBA00023295"/>
    </source>
</evidence>
<dbReference type="GO" id="GO:0016787">
    <property type="term" value="F:hydrolase activity"/>
    <property type="evidence" value="ECO:0007669"/>
    <property type="project" value="UniProtKB-KW"/>
</dbReference>
<keyword evidence="1 3" id="KW-0378">Hydrolase</keyword>
<dbReference type="Gene3D" id="3.20.20.80">
    <property type="entry name" value="Glycosidases"/>
    <property type="match status" value="1"/>
</dbReference>
<evidence type="ECO:0000313" key="6">
    <source>
        <dbReference type="EMBL" id="WMW80147.1"/>
    </source>
</evidence>
<dbReference type="SUPFAM" id="SSF51445">
    <property type="entry name" value="(Trans)glycosidases"/>
    <property type="match status" value="1"/>
</dbReference>
<keyword evidence="2 3" id="KW-0326">Glycosidase</keyword>
<sequence>MKNSFSGWVRIWISGITVVASCLLVPLSFAGAAHKQSKTHVVGWIPAYAIEKSRDALNADPEIAKGLTRIGLQFWNPSPDGKGLVLAPINETGAPVTPRQIHEVVRWAKARKIQVMLTVYNNSQVMKKWDWALARRAFAENPKIFSAALLKEMKKYDLDGIDLDLEGEGHLDADRQAYASFVKNLSRQLQSQGKFLTVDSFHSPCVNAPNMSWWRDWQGYVDAIHSMGYQDLYEGSTATFTPEGGAVCENGAAMFKYSWQLNFGRQAGFQAHQIVMGFPTWLAAWGEGDQAAQGGIGTDVLDHLKEAKQLKVGIALWDLQLAAPKWRQAATWKAIQQLRQP</sequence>
<dbReference type="InterPro" id="IPR001579">
    <property type="entry name" value="Glyco_hydro_18_chit_AS"/>
</dbReference>
<dbReference type="PROSITE" id="PS51257">
    <property type="entry name" value="PROKAR_LIPOPROTEIN"/>
    <property type="match status" value="1"/>
</dbReference>
<proteinExistence type="inferred from homology"/>
<evidence type="ECO:0000313" key="7">
    <source>
        <dbReference type="Proteomes" id="UP001181355"/>
    </source>
</evidence>